<keyword evidence="2" id="KW-1185">Reference proteome</keyword>
<evidence type="ECO:0000313" key="2">
    <source>
        <dbReference type="Proteomes" id="UP000611723"/>
    </source>
</evidence>
<protein>
    <submittedName>
        <fullName evidence="1">Uncharacterized protein</fullName>
    </submittedName>
</protein>
<dbReference type="AlphaFoldDB" id="A0A935CCT1"/>
<dbReference type="RefSeq" id="WP_201431959.1">
    <property type="nucleotide sequence ID" value="NZ_JAEQBW010000007.1"/>
</dbReference>
<name>A0A935CCT1_9BACT</name>
<evidence type="ECO:0000313" key="1">
    <source>
        <dbReference type="EMBL" id="MBK6266278.1"/>
    </source>
</evidence>
<proteinExistence type="predicted"/>
<accession>A0A935CCT1</accession>
<organism evidence="1 2">
    <name type="scientific">Marivirga aurantiaca</name>
    <dbReference type="NCBI Taxonomy" id="2802615"/>
    <lineage>
        <taxon>Bacteria</taxon>
        <taxon>Pseudomonadati</taxon>
        <taxon>Bacteroidota</taxon>
        <taxon>Cytophagia</taxon>
        <taxon>Cytophagales</taxon>
        <taxon>Marivirgaceae</taxon>
        <taxon>Marivirga</taxon>
    </lineage>
</organism>
<dbReference type="Proteomes" id="UP000611723">
    <property type="component" value="Unassembled WGS sequence"/>
</dbReference>
<reference evidence="1" key="1">
    <citation type="submission" date="2021-01" db="EMBL/GenBank/DDBJ databases">
        <title>Marivirga aurantiaca sp. nov., isolated from intertidal surface sediments.</title>
        <authorList>
            <person name="Zhang M."/>
        </authorList>
    </citation>
    <scope>NUCLEOTIDE SEQUENCE</scope>
    <source>
        <strain evidence="1">S37H4</strain>
    </source>
</reference>
<gene>
    <name evidence="1" type="ORF">JKA74_14625</name>
</gene>
<dbReference type="EMBL" id="JAEQBW010000007">
    <property type="protein sequence ID" value="MBK6266278.1"/>
    <property type="molecule type" value="Genomic_DNA"/>
</dbReference>
<comment type="caution">
    <text evidence="1">The sequence shown here is derived from an EMBL/GenBank/DDBJ whole genome shotgun (WGS) entry which is preliminary data.</text>
</comment>
<sequence length="196" mass="23211">MALFSLQELDIANDPYILLIKNRVMEKVNGLMGELEKEIHQLLQNEGLNLPEEINTLHGKISKGENYKHLPYMMLDYPAYFTKQDIFAFRSMFYWGHFISFTIHLQGKYNDRYGLRLIDEFSETEEVYFCVNSNPWEYIYHPNNYQLITELGKKRMIHHHKENGFIKLSICFPISSLPDAPQLINPFFKEIIQAIL</sequence>